<dbReference type="RefSeq" id="WP_071185581.1">
    <property type="nucleotide sequence ID" value="NZ_CP017774.1"/>
</dbReference>
<keyword evidence="3" id="KW-1185">Reference proteome</keyword>
<reference evidence="2 3" key="1">
    <citation type="submission" date="2016-10" db="EMBL/GenBank/DDBJ databases">
        <title>Complete Genome Sequence of Flavobacterium sp. PK15.</title>
        <authorList>
            <person name="Ekwe A."/>
            <person name="Kim S.B."/>
        </authorList>
    </citation>
    <scope>NUCLEOTIDE SEQUENCE [LARGE SCALE GENOMIC DNA]</scope>
    <source>
        <strain evidence="2 3">PK15</strain>
    </source>
</reference>
<evidence type="ECO:0000256" key="1">
    <source>
        <dbReference type="SAM" id="SignalP"/>
    </source>
</evidence>
<proteinExistence type="predicted"/>
<dbReference type="OrthoDB" id="10013408at2"/>
<evidence type="ECO:0000313" key="3">
    <source>
        <dbReference type="Proteomes" id="UP000178198"/>
    </source>
</evidence>
<keyword evidence="1" id="KW-0732">Signal</keyword>
<dbReference type="AlphaFoldDB" id="A0A1D9PCP8"/>
<name>A0A1D9PCP8_9FLAO</name>
<organism evidence="2 3">
    <name type="scientific">Flavobacterium commune</name>
    <dbReference type="NCBI Taxonomy" id="1306519"/>
    <lineage>
        <taxon>Bacteria</taxon>
        <taxon>Pseudomonadati</taxon>
        <taxon>Bacteroidota</taxon>
        <taxon>Flavobacteriia</taxon>
        <taxon>Flavobacteriales</taxon>
        <taxon>Flavobacteriaceae</taxon>
        <taxon>Flavobacterium</taxon>
    </lineage>
</organism>
<evidence type="ECO:0000313" key="2">
    <source>
        <dbReference type="EMBL" id="APA00344.1"/>
    </source>
</evidence>
<feature type="chain" id="PRO_5009444424" evidence="1">
    <location>
        <begin position="28"/>
        <end position="113"/>
    </location>
</feature>
<gene>
    <name evidence="2" type="ORF">BIW12_13420</name>
</gene>
<dbReference type="KEGG" id="fcm:BIW12_13420"/>
<protein>
    <submittedName>
        <fullName evidence="2">Uncharacterized protein</fullName>
    </submittedName>
</protein>
<accession>A0A1D9PCP8</accession>
<dbReference type="EMBL" id="CP017774">
    <property type="protein sequence ID" value="APA00344.1"/>
    <property type="molecule type" value="Genomic_DNA"/>
</dbReference>
<sequence>MKKILGILGISMIIAVSFFNMSSVVDANQNVDLASILQNANADSENGAYIYHSSMTGNYDINEVYWTFDINKNKYVECKVTGKVAVTTCHGTGTKYCEEKEEIWNYNDSCSNI</sequence>
<dbReference type="STRING" id="1306519.BIW12_13420"/>
<dbReference type="Proteomes" id="UP000178198">
    <property type="component" value="Chromosome"/>
</dbReference>
<feature type="signal peptide" evidence="1">
    <location>
        <begin position="1"/>
        <end position="27"/>
    </location>
</feature>